<evidence type="ECO:0000313" key="2">
    <source>
        <dbReference type="EMBL" id="KAK3905673.1"/>
    </source>
</evidence>
<gene>
    <name evidence="2" type="ORF">C8A05DRAFT_30486</name>
</gene>
<dbReference type="InterPro" id="IPR018803">
    <property type="entry name" value="Ish1/Msc1-like"/>
</dbReference>
<organism evidence="2 3">
    <name type="scientific">Staphylotrichum tortipilum</name>
    <dbReference type="NCBI Taxonomy" id="2831512"/>
    <lineage>
        <taxon>Eukaryota</taxon>
        <taxon>Fungi</taxon>
        <taxon>Dikarya</taxon>
        <taxon>Ascomycota</taxon>
        <taxon>Pezizomycotina</taxon>
        <taxon>Sordariomycetes</taxon>
        <taxon>Sordariomycetidae</taxon>
        <taxon>Sordariales</taxon>
        <taxon>Chaetomiaceae</taxon>
        <taxon>Staphylotrichum</taxon>
    </lineage>
</organism>
<feature type="signal peptide" evidence="1">
    <location>
        <begin position="1"/>
        <end position="23"/>
    </location>
</feature>
<dbReference type="Pfam" id="PF10281">
    <property type="entry name" value="Ish1"/>
    <property type="match status" value="2"/>
</dbReference>
<protein>
    <submittedName>
        <fullName evidence="2">Uncharacterized protein</fullName>
    </submittedName>
</protein>
<keyword evidence="1" id="KW-0732">Signal</keyword>
<keyword evidence="3" id="KW-1185">Reference proteome</keyword>
<proteinExistence type="predicted"/>
<reference evidence="2" key="1">
    <citation type="journal article" date="2023" name="Mol. Phylogenet. Evol.">
        <title>Genome-scale phylogeny and comparative genomics of the fungal order Sordariales.</title>
        <authorList>
            <person name="Hensen N."/>
            <person name="Bonometti L."/>
            <person name="Westerberg I."/>
            <person name="Brannstrom I.O."/>
            <person name="Guillou S."/>
            <person name="Cros-Aarteil S."/>
            <person name="Calhoun S."/>
            <person name="Haridas S."/>
            <person name="Kuo A."/>
            <person name="Mondo S."/>
            <person name="Pangilinan J."/>
            <person name="Riley R."/>
            <person name="LaButti K."/>
            <person name="Andreopoulos B."/>
            <person name="Lipzen A."/>
            <person name="Chen C."/>
            <person name="Yan M."/>
            <person name="Daum C."/>
            <person name="Ng V."/>
            <person name="Clum A."/>
            <person name="Steindorff A."/>
            <person name="Ohm R.A."/>
            <person name="Martin F."/>
            <person name="Silar P."/>
            <person name="Natvig D.O."/>
            <person name="Lalanne C."/>
            <person name="Gautier V."/>
            <person name="Ament-Velasquez S.L."/>
            <person name="Kruys A."/>
            <person name="Hutchinson M.I."/>
            <person name="Powell A.J."/>
            <person name="Barry K."/>
            <person name="Miller A.N."/>
            <person name="Grigoriev I.V."/>
            <person name="Debuchy R."/>
            <person name="Gladieux P."/>
            <person name="Hiltunen Thoren M."/>
            <person name="Johannesson H."/>
        </authorList>
    </citation>
    <scope>NUCLEOTIDE SEQUENCE</scope>
    <source>
        <strain evidence="2">CBS 103.79</strain>
    </source>
</reference>
<sequence>MRITKILIPLAFVANAAVTSSNAAYNKWHETELERWLADHDVPFPTPSDRKNLETLVQEKWQAYAVKPYQSWSTEDLLGYLKQKGFEAKQSAEDTQDALVTRVRDSWYETEEEAQSAWINVKDWILDTWSDSQLKAFCDRHGIPVPQPRKRDLLLKKARESYEMIARKTGETAAYPGSWLYESWKESDLKAWLTTHGFPAPQPSTRDSLISSVRRNSRLAYLRMRAQADRRAHDAQNALTRTYQLIDSWSEAELREFCDKWGIPIPKGTSPRQLRALVRKRYAALVRAENSAHHHAHHHPLHPHPETTSIILPPAPSITSLVTDKAGDPEMAVSEHATRVREAFDRAVRDGWEWACDKAREGVDGVKGVVEQVRGRVEGWRGGEL</sequence>
<comment type="caution">
    <text evidence="2">The sequence shown here is derived from an EMBL/GenBank/DDBJ whole genome shotgun (WGS) entry which is preliminary data.</text>
</comment>
<dbReference type="EMBL" id="MU855350">
    <property type="protein sequence ID" value="KAK3905673.1"/>
    <property type="molecule type" value="Genomic_DNA"/>
</dbReference>
<feature type="chain" id="PRO_5043027598" evidence="1">
    <location>
        <begin position="24"/>
        <end position="385"/>
    </location>
</feature>
<reference evidence="2" key="2">
    <citation type="submission" date="2023-05" db="EMBL/GenBank/DDBJ databases">
        <authorList>
            <consortium name="Lawrence Berkeley National Laboratory"/>
            <person name="Steindorff A."/>
            <person name="Hensen N."/>
            <person name="Bonometti L."/>
            <person name="Westerberg I."/>
            <person name="Brannstrom I.O."/>
            <person name="Guillou S."/>
            <person name="Cros-Aarteil S."/>
            <person name="Calhoun S."/>
            <person name="Haridas S."/>
            <person name="Kuo A."/>
            <person name="Mondo S."/>
            <person name="Pangilinan J."/>
            <person name="Riley R."/>
            <person name="Labutti K."/>
            <person name="Andreopoulos B."/>
            <person name="Lipzen A."/>
            <person name="Chen C."/>
            <person name="Yanf M."/>
            <person name="Daum C."/>
            <person name="Ng V."/>
            <person name="Clum A."/>
            <person name="Ohm R."/>
            <person name="Martin F."/>
            <person name="Silar P."/>
            <person name="Natvig D."/>
            <person name="Lalanne C."/>
            <person name="Gautier V."/>
            <person name="Ament-Velasquez S.L."/>
            <person name="Kruys A."/>
            <person name="Hutchinson M.I."/>
            <person name="Powell A.J."/>
            <person name="Barry K."/>
            <person name="Miller A.N."/>
            <person name="Grigoriev I.V."/>
            <person name="Debuchy R."/>
            <person name="Gladieux P."/>
            <person name="Thoren M.H."/>
            <person name="Johannesson H."/>
        </authorList>
    </citation>
    <scope>NUCLEOTIDE SEQUENCE</scope>
    <source>
        <strain evidence="2">CBS 103.79</strain>
    </source>
</reference>
<accession>A0AAN6RX46</accession>
<name>A0AAN6RX46_9PEZI</name>
<dbReference type="Proteomes" id="UP001303889">
    <property type="component" value="Unassembled WGS sequence"/>
</dbReference>
<evidence type="ECO:0000256" key="1">
    <source>
        <dbReference type="SAM" id="SignalP"/>
    </source>
</evidence>
<dbReference type="AlphaFoldDB" id="A0AAN6RX46"/>
<evidence type="ECO:0000313" key="3">
    <source>
        <dbReference type="Proteomes" id="UP001303889"/>
    </source>
</evidence>